<evidence type="ECO:0000256" key="5">
    <source>
        <dbReference type="ARBA" id="ARBA00022692"/>
    </source>
</evidence>
<dbReference type="EMBL" id="JACRTE010000001">
    <property type="protein sequence ID" value="MBC8595461.1"/>
    <property type="molecule type" value="Genomic_DNA"/>
</dbReference>
<evidence type="ECO:0000256" key="7">
    <source>
        <dbReference type="ARBA" id="ARBA00022989"/>
    </source>
</evidence>
<dbReference type="InterPro" id="IPR000515">
    <property type="entry name" value="MetI-like"/>
</dbReference>
<feature type="transmembrane region" description="Helical" evidence="9">
    <location>
        <begin position="205"/>
        <end position="238"/>
    </location>
</feature>
<evidence type="ECO:0000256" key="3">
    <source>
        <dbReference type="ARBA" id="ARBA00022448"/>
    </source>
</evidence>
<keyword evidence="6" id="KW-0029">Amino-acid transport</keyword>
<evidence type="ECO:0000256" key="8">
    <source>
        <dbReference type="ARBA" id="ARBA00023136"/>
    </source>
</evidence>
<evidence type="ECO:0000256" key="2">
    <source>
        <dbReference type="ARBA" id="ARBA00010072"/>
    </source>
</evidence>
<proteinExistence type="inferred from homology"/>
<dbReference type="Pfam" id="PF00528">
    <property type="entry name" value="BPD_transp_1"/>
    <property type="match status" value="1"/>
</dbReference>
<feature type="domain" description="ABC transmembrane type-1" evidence="10">
    <location>
        <begin position="34"/>
        <end position="235"/>
    </location>
</feature>
<organism evidence="11 12">
    <name type="scientific">Qingrenia yutianensis</name>
    <dbReference type="NCBI Taxonomy" id="2763676"/>
    <lineage>
        <taxon>Bacteria</taxon>
        <taxon>Bacillati</taxon>
        <taxon>Bacillota</taxon>
        <taxon>Clostridia</taxon>
        <taxon>Eubacteriales</taxon>
        <taxon>Oscillospiraceae</taxon>
        <taxon>Qingrenia</taxon>
    </lineage>
</organism>
<evidence type="ECO:0000256" key="6">
    <source>
        <dbReference type="ARBA" id="ARBA00022970"/>
    </source>
</evidence>
<keyword evidence="12" id="KW-1185">Reference proteome</keyword>
<dbReference type="Gene3D" id="1.10.3720.10">
    <property type="entry name" value="MetI-like"/>
    <property type="match status" value="1"/>
</dbReference>
<comment type="caution">
    <text evidence="11">The sequence shown here is derived from an EMBL/GenBank/DDBJ whole genome shotgun (WGS) entry which is preliminary data.</text>
</comment>
<sequence>MDWVKKIGWLNDLKADFILNFVSDNRWKFITSGLKNTLIITFLAVLIGVALGMIVAVVRSSYDKNYADMHKGLNEFLLKIANAICKIYLTVIRGTPVVVQLMIMYYIIFATSRNSLMVAVIAFGINSGAYVAEIVRSGIMSIDQGQLEAGRSLGFDYKRTMWYIIIPQAFKNILPALANEFIVLLKETSVAGYVTIRDLTMGGNIIRAATYSAFMPLIAVAVIYLVLVMFFTKIVSILERSLRKSER</sequence>
<name>A0A926F8T7_9FIRM</name>
<comment type="subcellular location">
    <subcellularLocation>
        <location evidence="1 9">Cell membrane</location>
        <topology evidence="1 9">Multi-pass membrane protein</topology>
    </subcellularLocation>
</comment>
<dbReference type="RefSeq" id="WP_262431148.1">
    <property type="nucleotide sequence ID" value="NZ_JACRTE010000001.1"/>
</dbReference>
<dbReference type="PANTHER" id="PTHR30614">
    <property type="entry name" value="MEMBRANE COMPONENT OF AMINO ACID ABC TRANSPORTER"/>
    <property type="match status" value="1"/>
</dbReference>
<reference evidence="11" key="1">
    <citation type="submission" date="2020-08" db="EMBL/GenBank/DDBJ databases">
        <title>Genome public.</title>
        <authorList>
            <person name="Liu C."/>
            <person name="Sun Q."/>
        </authorList>
    </citation>
    <scope>NUCLEOTIDE SEQUENCE</scope>
    <source>
        <strain evidence="11">NSJ-50</strain>
    </source>
</reference>
<dbReference type="PROSITE" id="PS50928">
    <property type="entry name" value="ABC_TM1"/>
    <property type="match status" value="1"/>
</dbReference>
<dbReference type="GO" id="GO:0022857">
    <property type="term" value="F:transmembrane transporter activity"/>
    <property type="evidence" value="ECO:0007669"/>
    <property type="project" value="InterPro"/>
</dbReference>
<keyword evidence="3 9" id="KW-0813">Transport</keyword>
<keyword evidence="4" id="KW-1003">Cell membrane</keyword>
<accession>A0A926F8T7</accession>
<dbReference type="AlphaFoldDB" id="A0A926F8T7"/>
<feature type="transmembrane region" description="Helical" evidence="9">
    <location>
        <begin position="114"/>
        <end position="132"/>
    </location>
</feature>
<dbReference type="Proteomes" id="UP000647416">
    <property type="component" value="Unassembled WGS sequence"/>
</dbReference>
<dbReference type="PANTHER" id="PTHR30614:SF20">
    <property type="entry name" value="GLUTAMINE TRANSPORT SYSTEM PERMEASE PROTEIN GLNP"/>
    <property type="match status" value="1"/>
</dbReference>
<evidence type="ECO:0000313" key="11">
    <source>
        <dbReference type="EMBL" id="MBC8595461.1"/>
    </source>
</evidence>
<evidence type="ECO:0000256" key="1">
    <source>
        <dbReference type="ARBA" id="ARBA00004651"/>
    </source>
</evidence>
<keyword evidence="8 9" id="KW-0472">Membrane</keyword>
<protein>
    <submittedName>
        <fullName evidence="11">Amino acid ABC transporter permease</fullName>
    </submittedName>
</protein>
<dbReference type="InterPro" id="IPR043429">
    <property type="entry name" value="ArtM/GltK/GlnP/TcyL/YhdX-like"/>
</dbReference>
<keyword evidence="7 9" id="KW-1133">Transmembrane helix</keyword>
<evidence type="ECO:0000313" key="12">
    <source>
        <dbReference type="Proteomes" id="UP000647416"/>
    </source>
</evidence>
<dbReference type="InterPro" id="IPR010065">
    <property type="entry name" value="AA_ABC_transptr_permease_3TM"/>
</dbReference>
<gene>
    <name evidence="11" type="ORF">H8706_01070</name>
</gene>
<dbReference type="SUPFAM" id="SSF161098">
    <property type="entry name" value="MetI-like"/>
    <property type="match status" value="1"/>
</dbReference>
<comment type="similarity">
    <text evidence="2">Belongs to the binding-protein-dependent transport system permease family. HisMQ subfamily.</text>
</comment>
<feature type="transmembrane region" description="Helical" evidence="9">
    <location>
        <begin position="38"/>
        <end position="62"/>
    </location>
</feature>
<dbReference type="NCBIfam" id="TIGR01726">
    <property type="entry name" value="HEQRo_perm_3TM"/>
    <property type="match status" value="1"/>
</dbReference>
<dbReference type="GO" id="GO:0043190">
    <property type="term" value="C:ATP-binding cassette (ABC) transporter complex"/>
    <property type="evidence" value="ECO:0007669"/>
    <property type="project" value="InterPro"/>
</dbReference>
<dbReference type="GO" id="GO:0006865">
    <property type="term" value="P:amino acid transport"/>
    <property type="evidence" value="ECO:0007669"/>
    <property type="project" value="UniProtKB-KW"/>
</dbReference>
<dbReference type="FunFam" id="1.10.3720.10:FF:000033">
    <property type="entry name" value="Polar amino acid ABC transporter permease"/>
    <property type="match status" value="1"/>
</dbReference>
<dbReference type="InterPro" id="IPR035906">
    <property type="entry name" value="MetI-like_sf"/>
</dbReference>
<evidence type="ECO:0000256" key="9">
    <source>
        <dbReference type="RuleBase" id="RU363032"/>
    </source>
</evidence>
<feature type="transmembrane region" description="Helical" evidence="9">
    <location>
        <begin position="83"/>
        <end position="108"/>
    </location>
</feature>
<evidence type="ECO:0000259" key="10">
    <source>
        <dbReference type="PROSITE" id="PS50928"/>
    </source>
</evidence>
<dbReference type="CDD" id="cd06261">
    <property type="entry name" value="TM_PBP2"/>
    <property type="match status" value="1"/>
</dbReference>
<keyword evidence="5 9" id="KW-0812">Transmembrane</keyword>
<evidence type="ECO:0000256" key="4">
    <source>
        <dbReference type="ARBA" id="ARBA00022475"/>
    </source>
</evidence>